<dbReference type="PANTHER" id="PTHR31382:SF3">
    <property type="entry name" value="SODIUM ION_PROTON EXCHANGER (EUROFUNG)"/>
    <property type="match status" value="1"/>
</dbReference>
<keyword evidence="2" id="KW-0812">Transmembrane</keyword>
<evidence type="ECO:0000313" key="3">
    <source>
        <dbReference type="EMBL" id="KAF5709924.1"/>
    </source>
</evidence>
<reference evidence="3 4" key="1">
    <citation type="submission" date="2020-05" db="EMBL/GenBank/DDBJ databases">
        <title>Identification and distribution of gene clusters putatively required for synthesis of sphingolipid metabolism inhibitors in phylogenetically diverse species of the filamentous fungus Fusarium.</title>
        <authorList>
            <person name="Kim H.-S."/>
            <person name="Busman M."/>
            <person name="Brown D.W."/>
            <person name="Divon H."/>
            <person name="Uhlig S."/>
            <person name="Proctor R.H."/>
        </authorList>
    </citation>
    <scope>NUCLEOTIDE SEQUENCE [LARGE SCALE GENOMIC DNA]</scope>
    <source>
        <strain evidence="3 4">NRRL 66235</strain>
    </source>
</reference>
<evidence type="ECO:0000256" key="1">
    <source>
        <dbReference type="SAM" id="MobiDB-lite"/>
    </source>
</evidence>
<dbReference type="PANTHER" id="PTHR31382">
    <property type="entry name" value="NA(+)/H(+) ANTIPORTER"/>
    <property type="match status" value="1"/>
</dbReference>
<dbReference type="GO" id="GO:0036376">
    <property type="term" value="P:sodium ion export across plasma membrane"/>
    <property type="evidence" value="ECO:0007669"/>
    <property type="project" value="InterPro"/>
</dbReference>
<keyword evidence="2" id="KW-0472">Membrane</keyword>
<dbReference type="GO" id="GO:0005886">
    <property type="term" value="C:plasma membrane"/>
    <property type="evidence" value="ECO:0007669"/>
    <property type="project" value="InterPro"/>
</dbReference>
<evidence type="ECO:0000313" key="4">
    <source>
        <dbReference type="Proteomes" id="UP000544331"/>
    </source>
</evidence>
<dbReference type="GO" id="GO:0120029">
    <property type="term" value="P:proton export across plasma membrane"/>
    <property type="evidence" value="ECO:0007669"/>
    <property type="project" value="InterPro"/>
</dbReference>
<accession>A0A8H5YD44</accession>
<feature type="transmembrane region" description="Helical" evidence="2">
    <location>
        <begin position="66"/>
        <end position="82"/>
    </location>
</feature>
<dbReference type="AlphaFoldDB" id="A0A8H5YD44"/>
<dbReference type="GO" id="GO:0042391">
    <property type="term" value="P:regulation of membrane potential"/>
    <property type="evidence" value="ECO:0007669"/>
    <property type="project" value="InterPro"/>
</dbReference>
<proteinExistence type="predicted"/>
<dbReference type="Proteomes" id="UP000544331">
    <property type="component" value="Unassembled WGS sequence"/>
</dbReference>
<protein>
    <submittedName>
        <fullName evidence="3">Na(+) H(+) antiporter</fullName>
    </submittedName>
</protein>
<dbReference type="EMBL" id="JAAOAN010000349">
    <property type="protein sequence ID" value="KAF5709924.1"/>
    <property type="molecule type" value="Genomic_DNA"/>
</dbReference>
<keyword evidence="4" id="KW-1185">Reference proteome</keyword>
<dbReference type="OrthoDB" id="5327978at2759"/>
<keyword evidence="2" id="KW-1133">Transmembrane helix</keyword>
<evidence type="ECO:0000256" key="2">
    <source>
        <dbReference type="SAM" id="Phobius"/>
    </source>
</evidence>
<sequence length="214" mass="23386">MQLRSFSTVASSELQQWRMLSCESVGTAEPEAPTSQLTSKPAVPNVLPPRAVSATDLRLKSRTGTGIIWLGLIGLGLLVLVFRRLPATFAFYNLIPDVYTNWKEAQFMGYFGSVGVSDEEETNLVCATSPIVYWLVLFPIIAPIQDDAVELRRISVRLATPLNAVAGDKDTFIAYNQFSRHNDPSAVGLPSNRSVDSLSDGDLSKKQKHGMAIA</sequence>
<dbReference type="InterPro" id="IPR004712">
    <property type="entry name" value="Na+/H+_antiporter_fungi"/>
</dbReference>
<organism evidence="3 4">
    <name type="scientific">Fusarium mundagurra</name>
    <dbReference type="NCBI Taxonomy" id="1567541"/>
    <lineage>
        <taxon>Eukaryota</taxon>
        <taxon>Fungi</taxon>
        <taxon>Dikarya</taxon>
        <taxon>Ascomycota</taxon>
        <taxon>Pezizomycotina</taxon>
        <taxon>Sordariomycetes</taxon>
        <taxon>Hypocreomycetidae</taxon>
        <taxon>Hypocreales</taxon>
        <taxon>Nectriaceae</taxon>
        <taxon>Fusarium</taxon>
        <taxon>Fusarium fujikuroi species complex</taxon>
    </lineage>
</organism>
<name>A0A8H5YD44_9HYPO</name>
<comment type="caution">
    <text evidence="3">The sequence shown here is derived from an EMBL/GenBank/DDBJ whole genome shotgun (WGS) entry which is preliminary data.</text>
</comment>
<feature type="region of interest" description="Disordered" evidence="1">
    <location>
        <begin position="184"/>
        <end position="214"/>
    </location>
</feature>
<dbReference type="GO" id="GO:0015385">
    <property type="term" value="F:sodium:proton antiporter activity"/>
    <property type="evidence" value="ECO:0007669"/>
    <property type="project" value="InterPro"/>
</dbReference>
<gene>
    <name evidence="3" type="ORF">FMUND_9768</name>
</gene>